<gene>
    <name evidence="1" type="ORF">MM171A00966_0017</name>
    <name evidence="2" type="ORF">MM171B01382_0011</name>
</gene>
<organism evidence="1">
    <name type="scientific">viral metagenome</name>
    <dbReference type="NCBI Taxonomy" id="1070528"/>
    <lineage>
        <taxon>unclassified sequences</taxon>
        <taxon>metagenomes</taxon>
        <taxon>organismal metagenomes</taxon>
    </lineage>
</organism>
<accession>A0A6M3LW16</accession>
<protein>
    <submittedName>
        <fullName evidence="1">Uncharacterized protein</fullName>
    </submittedName>
</protein>
<reference evidence="1" key="1">
    <citation type="submission" date="2020-03" db="EMBL/GenBank/DDBJ databases">
        <title>The deep terrestrial virosphere.</title>
        <authorList>
            <person name="Holmfeldt K."/>
            <person name="Nilsson E."/>
            <person name="Simone D."/>
            <person name="Lopez-Fernandez M."/>
            <person name="Wu X."/>
            <person name="de Brujin I."/>
            <person name="Lundin D."/>
            <person name="Andersson A."/>
            <person name="Bertilsson S."/>
            <person name="Dopson M."/>
        </authorList>
    </citation>
    <scope>NUCLEOTIDE SEQUENCE</scope>
    <source>
        <strain evidence="1">MM171A00966</strain>
        <strain evidence="2">MM171B01382</strain>
    </source>
</reference>
<dbReference type="AlphaFoldDB" id="A0A6M3LW16"/>
<sequence length="73" mass="8230">MSFHRRHCAEKGDCPLRATCEVKNFPDGHTRNGCRIEDFAENYGYKHSLATEENLTIARAIVNDDSSTLIFVG</sequence>
<proteinExistence type="predicted"/>
<dbReference type="EMBL" id="MT143657">
    <property type="protein sequence ID" value="QJA99580.1"/>
    <property type="molecule type" value="Genomic_DNA"/>
</dbReference>
<dbReference type="EMBL" id="MT143771">
    <property type="protein sequence ID" value="QJB02275.1"/>
    <property type="molecule type" value="Genomic_DNA"/>
</dbReference>
<evidence type="ECO:0000313" key="2">
    <source>
        <dbReference type="EMBL" id="QJB02275.1"/>
    </source>
</evidence>
<name>A0A6M3LW16_9ZZZZ</name>
<evidence type="ECO:0000313" key="1">
    <source>
        <dbReference type="EMBL" id="QJA99580.1"/>
    </source>
</evidence>